<dbReference type="KEGG" id="spav:Spa2297_25365"/>
<dbReference type="GeneID" id="91308231"/>
<dbReference type="InterPro" id="IPR001764">
    <property type="entry name" value="Glyco_hydro_3_N"/>
</dbReference>
<dbReference type="Gene3D" id="3.20.20.300">
    <property type="entry name" value="Glycoside hydrolase, family 3, N-terminal domain"/>
    <property type="match status" value="1"/>
</dbReference>
<dbReference type="GO" id="GO:0004553">
    <property type="term" value="F:hydrolase activity, hydrolyzing O-glycosyl compounds"/>
    <property type="evidence" value="ECO:0007669"/>
    <property type="project" value="InterPro"/>
</dbReference>
<dbReference type="GO" id="GO:0005975">
    <property type="term" value="P:carbohydrate metabolic process"/>
    <property type="evidence" value="ECO:0007669"/>
    <property type="project" value="InterPro"/>
</dbReference>
<dbReference type="GO" id="GO:0009254">
    <property type="term" value="P:peptidoglycan turnover"/>
    <property type="evidence" value="ECO:0007669"/>
    <property type="project" value="TreeGrafter"/>
</dbReference>
<evidence type="ECO:0000256" key="1">
    <source>
        <dbReference type="ARBA" id="ARBA00005336"/>
    </source>
</evidence>
<dbReference type="InterPro" id="IPR017853">
    <property type="entry name" value="GH"/>
</dbReference>
<gene>
    <name evidence="5" type="ORF">Spa2297_25365</name>
</gene>
<comment type="similarity">
    <text evidence="1">Belongs to the glycosyl hydrolase 3 family.</text>
</comment>
<keyword evidence="3" id="KW-0326">Glycosidase</keyword>
<evidence type="ECO:0000313" key="5">
    <source>
        <dbReference type="EMBL" id="ANJ10011.1"/>
    </source>
</evidence>
<feature type="domain" description="Glycoside hydrolase family 3 N-terminal" evidence="4">
    <location>
        <begin position="38"/>
        <end position="328"/>
    </location>
</feature>
<dbReference type="FunFam" id="3.20.20.300:FF:000018">
    <property type="entry name" value="Sugar hydrolase"/>
    <property type="match status" value="1"/>
</dbReference>
<dbReference type="InterPro" id="IPR050226">
    <property type="entry name" value="NagZ_Beta-hexosaminidase"/>
</dbReference>
<dbReference type="RefSeq" id="WP_064730331.1">
    <property type="nucleotide sequence ID" value="NZ_BMRX01000011.1"/>
</dbReference>
<dbReference type="EMBL" id="CP015866">
    <property type="protein sequence ID" value="ANJ10011.1"/>
    <property type="molecule type" value="Genomic_DNA"/>
</dbReference>
<dbReference type="Pfam" id="PF00933">
    <property type="entry name" value="Glyco_hydro_3"/>
    <property type="match status" value="1"/>
</dbReference>
<dbReference type="PANTHER" id="PTHR30480:SF16">
    <property type="entry name" value="GLYCOSIDE HYDROLASE FAMILY 3 DOMAIN PROTEIN"/>
    <property type="match status" value="1"/>
</dbReference>
<proteinExistence type="inferred from homology"/>
<evidence type="ECO:0000256" key="2">
    <source>
        <dbReference type="ARBA" id="ARBA00022801"/>
    </source>
</evidence>
<keyword evidence="2 5" id="KW-0378">Hydrolase</keyword>
<organism evidence="5 6">
    <name type="scientific">Streptomyces parvulus</name>
    <dbReference type="NCBI Taxonomy" id="146923"/>
    <lineage>
        <taxon>Bacteria</taxon>
        <taxon>Bacillati</taxon>
        <taxon>Actinomycetota</taxon>
        <taxon>Actinomycetes</taxon>
        <taxon>Kitasatosporales</taxon>
        <taxon>Streptomycetaceae</taxon>
        <taxon>Streptomyces</taxon>
    </lineage>
</organism>
<dbReference type="SUPFAM" id="SSF51445">
    <property type="entry name" value="(Trans)glycosidases"/>
    <property type="match status" value="1"/>
</dbReference>
<dbReference type="Proteomes" id="UP000078468">
    <property type="component" value="Chromosome"/>
</dbReference>
<accession>A0A191V4S3</accession>
<name>A0A191V4S3_9ACTN</name>
<evidence type="ECO:0000256" key="3">
    <source>
        <dbReference type="ARBA" id="ARBA00023295"/>
    </source>
</evidence>
<evidence type="ECO:0000313" key="6">
    <source>
        <dbReference type="Proteomes" id="UP000078468"/>
    </source>
</evidence>
<dbReference type="InterPro" id="IPR036962">
    <property type="entry name" value="Glyco_hydro_3_N_sf"/>
</dbReference>
<evidence type="ECO:0000259" key="4">
    <source>
        <dbReference type="Pfam" id="PF00933"/>
    </source>
</evidence>
<protein>
    <submittedName>
        <fullName evidence="5">Sugar hydrolase</fullName>
    </submittedName>
</protein>
<sequence length="511" mass="52219">MASSKHNGELRRLALSVLQPGFVGTEAPDWVLRDIGDGLASVVLFSRNIVSAEQVARLTARLRAENPDLIVAIDEEAGDVTRIESATGSSRPGNLALGTVDDPELTEAVAADLGRELRAAGVSLDYAPSADVNSNPDNPIIGVRSFGSGPDVVSRHTAAWVRGLQSSGVAACAKHFPGHGDVAVDSHHDLPAYGAGRDEIAAQALPPFRAALAAGVRAVMSGHLLVPAYDPDLPATLSRTILRDLLRGELGFDGLVVSDAIEMGAVTRRYGIDGATVKAVAAGVDAICVGGESAEEATTELLVKALAAAVAAGELPEERLAEAAGRVREFAGWSAALRATAEDAGGAAGGSDAAADGIGHLAARRAVRVTGAAREALPLTAAPHVVELAPVTNMAIGSETPWGVAAPLRERLPGTTSVRLRAEELREGPAVLEERALAPAVGRPLVVVARDAARHPWMSRAVTGLTSARPDAIVVEMGLPGTTTGGTAHVFTHGASAASGTAAAEILTGPR</sequence>
<reference evidence="5 6" key="1">
    <citation type="submission" date="2016-05" db="EMBL/GenBank/DDBJ databases">
        <title>Non-Contiguous Finished Genome Sequence of Streptomyces parvulus 2297 Integrated Site-Specifically with Actinophage R4.</title>
        <authorList>
            <person name="Nishizawa T."/>
            <person name="Miura T."/>
            <person name="Harada C."/>
            <person name="Guo Y."/>
            <person name="Narisawa K."/>
            <person name="Ohta H."/>
            <person name="Takahashi H."/>
            <person name="Shirai M."/>
        </authorList>
    </citation>
    <scope>NUCLEOTIDE SEQUENCE [LARGE SCALE GENOMIC DNA]</scope>
    <source>
        <strain evidence="5 6">2297</strain>
    </source>
</reference>
<dbReference type="AlphaFoldDB" id="A0A191V4S3"/>
<dbReference type="PANTHER" id="PTHR30480">
    <property type="entry name" value="BETA-HEXOSAMINIDASE-RELATED"/>
    <property type="match status" value="1"/>
</dbReference>